<dbReference type="SMART" id="SM00988">
    <property type="entry name" value="UreE_N"/>
    <property type="match status" value="1"/>
</dbReference>
<keyword evidence="4 5" id="KW-0143">Chaperone</keyword>
<evidence type="ECO:0000256" key="1">
    <source>
        <dbReference type="ARBA" id="ARBA00004496"/>
    </source>
</evidence>
<dbReference type="Gene3D" id="2.60.260.20">
    <property type="entry name" value="Urease metallochaperone UreE, N-terminal domain"/>
    <property type="match status" value="1"/>
</dbReference>
<evidence type="ECO:0000256" key="5">
    <source>
        <dbReference type="HAMAP-Rule" id="MF_00822"/>
    </source>
</evidence>
<dbReference type="Pfam" id="PF02814">
    <property type="entry name" value="UreE_N"/>
    <property type="match status" value="1"/>
</dbReference>
<comment type="similarity">
    <text evidence="5">Belongs to the UreE family.</text>
</comment>
<dbReference type="InterPro" id="IPR007864">
    <property type="entry name" value="UreE_C_dom"/>
</dbReference>
<dbReference type="SUPFAM" id="SSF69737">
    <property type="entry name" value="Urease metallochaperone UreE, C-terminal domain"/>
    <property type="match status" value="1"/>
</dbReference>
<dbReference type="Gene3D" id="3.30.70.790">
    <property type="entry name" value="UreE, C-terminal domain"/>
    <property type="match status" value="1"/>
</dbReference>
<comment type="function">
    <text evidence="5">Involved in urease metallocenter assembly. Binds nickel. Probably functions as a nickel donor during metallocenter assembly.</text>
</comment>
<evidence type="ECO:0000256" key="6">
    <source>
        <dbReference type="SAM" id="MobiDB-lite"/>
    </source>
</evidence>
<evidence type="ECO:0000259" key="7">
    <source>
        <dbReference type="SMART" id="SM00988"/>
    </source>
</evidence>
<evidence type="ECO:0000313" key="8">
    <source>
        <dbReference type="EMBL" id="OQW51993.1"/>
    </source>
</evidence>
<evidence type="ECO:0000313" key="9">
    <source>
        <dbReference type="Proteomes" id="UP000192872"/>
    </source>
</evidence>
<evidence type="ECO:0000256" key="4">
    <source>
        <dbReference type="ARBA" id="ARBA00023186"/>
    </source>
</evidence>
<evidence type="ECO:0000256" key="3">
    <source>
        <dbReference type="ARBA" id="ARBA00022596"/>
    </source>
</evidence>
<accession>A0A1W9HX28</accession>
<dbReference type="InterPro" id="IPR012406">
    <property type="entry name" value="UreE"/>
</dbReference>
<comment type="subcellular location">
    <subcellularLocation>
        <location evidence="1 5">Cytoplasm</location>
    </subcellularLocation>
</comment>
<dbReference type="InterPro" id="IPR036118">
    <property type="entry name" value="UreE_N_sf"/>
</dbReference>
<dbReference type="GO" id="GO:0016151">
    <property type="term" value="F:nickel cation binding"/>
    <property type="evidence" value="ECO:0007669"/>
    <property type="project" value="UniProtKB-UniRule"/>
</dbReference>
<dbReference type="GO" id="GO:0006457">
    <property type="term" value="P:protein folding"/>
    <property type="evidence" value="ECO:0007669"/>
    <property type="project" value="InterPro"/>
</dbReference>
<dbReference type="EMBL" id="LWDL01000016">
    <property type="protein sequence ID" value="OQW51993.1"/>
    <property type="molecule type" value="Genomic_DNA"/>
</dbReference>
<feature type="compositionally biased region" description="Basic residues" evidence="6">
    <location>
        <begin position="148"/>
        <end position="162"/>
    </location>
</feature>
<dbReference type="GO" id="GO:0019627">
    <property type="term" value="P:urea metabolic process"/>
    <property type="evidence" value="ECO:0007669"/>
    <property type="project" value="InterPro"/>
</dbReference>
<dbReference type="Pfam" id="PF05194">
    <property type="entry name" value="UreE_C"/>
    <property type="match status" value="1"/>
</dbReference>
<feature type="domain" description="UreE urease accessory N-terminal" evidence="7">
    <location>
        <begin position="3"/>
        <end position="65"/>
    </location>
</feature>
<reference evidence="8 9" key="1">
    <citation type="journal article" date="2017" name="Water Res.">
        <title>Comammox in drinking water systems.</title>
        <authorList>
            <person name="Wang Y."/>
            <person name="Ma L."/>
            <person name="Mao Y."/>
            <person name="Jiang X."/>
            <person name="Xia Y."/>
            <person name="Yu K."/>
            <person name="Li B."/>
            <person name="Zhang T."/>
        </authorList>
    </citation>
    <scope>NUCLEOTIDE SEQUENCE [LARGE SCALE GENOMIC DNA]</scope>
    <source>
        <strain evidence="8">SG_bin8</strain>
    </source>
</reference>
<name>A0A1W9HX28_9HYPH</name>
<keyword evidence="2 5" id="KW-0963">Cytoplasm</keyword>
<dbReference type="AlphaFoldDB" id="A0A1W9HX28"/>
<protein>
    <recommendedName>
        <fullName evidence="5">Urease accessory protein UreE</fullName>
    </recommendedName>
</protein>
<keyword evidence="3 5" id="KW-0533">Nickel</keyword>
<dbReference type="SUPFAM" id="SSF69287">
    <property type="entry name" value="Urease metallochaperone UreE, N-terminal domain"/>
    <property type="match status" value="1"/>
</dbReference>
<dbReference type="STRING" id="1827387.A4S15_09145"/>
<dbReference type="PIRSF" id="PIRSF036402">
    <property type="entry name" value="Ureas_acces_UreE"/>
    <property type="match status" value="1"/>
</dbReference>
<comment type="caution">
    <text evidence="8">The sequence shown here is derived from an EMBL/GenBank/DDBJ whole genome shotgun (WGS) entry which is preliminary data.</text>
</comment>
<dbReference type="GO" id="GO:0065003">
    <property type="term" value="P:protein-containing complex assembly"/>
    <property type="evidence" value="ECO:0007669"/>
    <property type="project" value="InterPro"/>
</dbReference>
<dbReference type="GO" id="GO:0005737">
    <property type="term" value="C:cytoplasm"/>
    <property type="evidence" value="ECO:0007669"/>
    <property type="project" value="UniProtKB-SubCell"/>
</dbReference>
<dbReference type="InterPro" id="IPR004029">
    <property type="entry name" value="UreE_N"/>
</dbReference>
<feature type="region of interest" description="Disordered" evidence="6">
    <location>
        <begin position="137"/>
        <end position="162"/>
    </location>
</feature>
<evidence type="ECO:0000256" key="2">
    <source>
        <dbReference type="ARBA" id="ARBA00022490"/>
    </source>
</evidence>
<dbReference type="GO" id="GO:0051082">
    <property type="term" value="F:unfolded protein binding"/>
    <property type="evidence" value="ECO:0007669"/>
    <property type="project" value="UniProtKB-UniRule"/>
</dbReference>
<dbReference type="HAMAP" id="MF_00822">
    <property type="entry name" value="UreE"/>
    <property type="match status" value="1"/>
</dbReference>
<proteinExistence type="inferred from homology"/>
<dbReference type="CDD" id="cd00571">
    <property type="entry name" value="UreE"/>
    <property type="match status" value="1"/>
</dbReference>
<sequence length="162" mass="17655">MLRVTHVHAHLHGAPADRVVLAHEDRRRRRLAMKAEGGVEFLLDLPEAMVIPDGAALILEDGRQIEVVAAPESLVKITAKDGPSLIRIAWHLGNRHVPTELLGTQLRIARDHVLEEMIVGLGGIVVALEAPFEPESGAYAAGGQSGTHHAHRHHGHDHTHDH</sequence>
<dbReference type="Proteomes" id="UP000192872">
    <property type="component" value="Unassembled WGS sequence"/>
</dbReference>
<dbReference type="RefSeq" id="WP_376800576.1">
    <property type="nucleotide sequence ID" value="NZ_DBNB01000026.1"/>
</dbReference>
<gene>
    <name evidence="5" type="primary">ureE</name>
    <name evidence="8" type="ORF">A4S15_09145</name>
</gene>
<organism evidence="8 9">
    <name type="scientific">Candidatus Raskinella chloraquaticus</name>
    <dbReference type="NCBI Taxonomy" id="1951219"/>
    <lineage>
        <taxon>Bacteria</taxon>
        <taxon>Pseudomonadati</taxon>
        <taxon>Pseudomonadota</taxon>
        <taxon>Alphaproteobacteria</taxon>
        <taxon>Hyphomicrobiales</taxon>
        <taxon>Phreatobacteraceae</taxon>
        <taxon>Candidatus Raskinella</taxon>
    </lineage>
</organism>